<protein>
    <submittedName>
        <fullName evidence="1">Uncharacterized protein</fullName>
    </submittedName>
</protein>
<keyword evidence="2" id="KW-1185">Reference proteome</keyword>
<dbReference type="EMBL" id="ACHF01000011">
    <property type="protein sequence ID" value="EEI64192.1"/>
    <property type="molecule type" value="Genomic_DNA"/>
</dbReference>
<evidence type="ECO:0000313" key="2">
    <source>
        <dbReference type="Proteomes" id="UP000006237"/>
    </source>
</evidence>
<sequence>MAVLLPDLWRFYFRICGAPTSGFVDFFSIFRMRDGFSITLLFDT</sequence>
<proteinExistence type="predicted"/>
<comment type="caution">
    <text evidence="1">The sequence shown here is derived from an EMBL/GenBank/DDBJ whole genome shotgun (WGS) entry which is preliminary data.</text>
</comment>
<reference evidence="1 2" key="1">
    <citation type="submission" date="2009-01" db="EMBL/GenBank/DDBJ databases">
        <authorList>
            <person name="Qin X."/>
            <person name="Bachman B."/>
            <person name="Battles P."/>
            <person name="Bell A."/>
            <person name="Bess C."/>
            <person name="Bickham C."/>
            <person name="Chaboub L."/>
            <person name="Chen D."/>
            <person name="Coyle M."/>
            <person name="Deiros D.R."/>
            <person name="Dinh H."/>
            <person name="Forbes L."/>
            <person name="Fowler G."/>
            <person name="Francisco L."/>
            <person name="Fu Q."/>
            <person name="Gubbala S."/>
            <person name="Hale W."/>
            <person name="Han Y."/>
            <person name="Hemphill L."/>
            <person name="Highlander S.K."/>
            <person name="Hirani K."/>
            <person name="Hogues M."/>
            <person name="Jackson L."/>
            <person name="Jakkamsetti A."/>
            <person name="Javaid M."/>
            <person name="Jiang H."/>
            <person name="Korchina V."/>
            <person name="Kovar C."/>
            <person name="Lara F."/>
            <person name="Lee S."/>
            <person name="Mata R."/>
            <person name="Mathew T."/>
            <person name="Moen C."/>
            <person name="Morales K."/>
            <person name="Munidasa M."/>
            <person name="Nazareth L."/>
            <person name="Ngo R."/>
            <person name="Nguyen L."/>
            <person name="Okwuonu G."/>
            <person name="Ongeri F."/>
            <person name="Patil S."/>
            <person name="Petrosino J."/>
            <person name="Pham C."/>
            <person name="Pham P."/>
            <person name="Pu L.-L."/>
            <person name="Puazo M."/>
            <person name="Raj R."/>
            <person name="Reid J."/>
            <person name="Rouhana J."/>
            <person name="Saada N."/>
            <person name="Shang Y."/>
            <person name="Simmons D."/>
            <person name="Thornton R."/>
            <person name="Warren J."/>
            <person name="Weissenberger G."/>
            <person name="Zhang J."/>
            <person name="Zhang L."/>
            <person name="Zhou C."/>
            <person name="Zhu D."/>
            <person name="Muzny D."/>
            <person name="Worley K."/>
            <person name="Gibbs R."/>
        </authorList>
    </citation>
    <scope>NUCLEOTIDE SEQUENCE [LARGE SCALE GENOMIC DNA]</scope>
    <source>
        <strain evidence="1 2">ATCC 51866</strain>
    </source>
</reference>
<gene>
    <name evidence="1" type="ORF">HMPREF0293_0279</name>
</gene>
<evidence type="ECO:0000313" key="1">
    <source>
        <dbReference type="EMBL" id="EEI64192.1"/>
    </source>
</evidence>
<organism evidence="1 2">
    <name type="scientific">Corynebacterium glucuronolyticum ATCC 51866</name>
    <dbReference type="NCBI Taxonomy" id="548478"/>
    <lineage>
        <taxon>Bacteria</taxon>
        <taxon>Bacillati</taxon>
        <taxon>Actinomycetota</taxon>
        <taxon>Actinomycetes</taxon>
        <taxon>Mycobacteriales</taxon>
        <taxon>Corynebacteriaceae</taxon>
        <taxon>Corynebacterium</taxon>
    </lineage>
</organism>
<accession>A0ABM9XSN8</accession>
<name>A0ABM9XSN8_9CORY</name>
<dbReference type="Proteomes" id="UP000006237">
    <property type="component" value="Unassembled WGS sequence"/>
</dbReference>